<dbReference type="GO" id="GO:0002720">
    <property type="term" value="P:positive regulation of cytokine production involved in immune response"/>
    <property type="evidence" value="ECO:0007669"/>
    <property type="project" value="TreeGrafter"/>
</dbReference>
<feature type="repeat" description="TNFR-Cys" evidence="12">
    <location>
        <begin position="60"/>
        <end position="102"/>
    </location>
</feature>
<evidence type="ECO:0000256" key="14">
    <source>
        <dbReference type="SAM" id="SignalP"/>
    </source>
</evidence>
<dbReference type="Proteomes" id="UP000472260">
    <property type="component" value="Unassembled WGS sequence"/>
</dbReference>
<dbReference type="PRINTS" id="PR01680">
    <property type="entry name" value="TNFACTORR6"/>
</dbReference>
<keyword evidence="3" id="KW-0945">Host-virus interaction</keyword>
<reference evidence="16" key="2">
    <citation type="submission" date="2025-09" db="UniProtKB">
        <authorList>
            <consortium name="Ensembl"/>
        </authorList>
    </citation>
    <scope>IDENTIFICATION</scope>
</reference>
<dbReference type="CDD" id="cd13405">
    <property type="entry name" value="TNFRSF14_teleost"/>
    <property type="match status" value="1"/>
</dbReference>
<dbReference type="PROSITE" id="PS00652">
    <property type="entry name" value="TNFR_NGFR_1"/>
    <property type="match status" value="2"/>
</dbReference>
<evidence type="ECO:0000256" key="5">
    <source>
        <dbReference type="ARBA" id="ARBA00022729"/>
    </source>
</evidence>
<reference evidence="16" key="1">
    <citation type="submission" date="2025-08" db="UniProtKB">
        <authorList>
            <consortium name="Ensembl"/>
        </authorList>
    </citation>
    <scope>IDENTIFICATION</scope>
</reference>
<keyword evidence="5 14" id="KW-0732">Signal</keyword>
<feature type="disulfide bond" evidence="12">
    <location>
        <begin position="61"/>
        <end position="76"/>
    </location>
</feature>
<dbReference type="SUPFAM" id="SSF57586">
    <property type="entry name" value="TNF receptor-like"/>
    <property type="match status" value="2"/>
</dbReference>
<dbReference type="PANTHER" id="PTHR46838:SF1">
    <property type="entry name" value="TUMOR NECROSIS FACTOR RECEPTOR SUPERFAMILY MEMBER 14"/>
    <property type="match status" value="1"/>
</dbReference>
<keyword evidence="11" id="KW-0325">Glycoprotein</keyword>
<evidence type="ECO:0000256" key="10">
    <source>
        <dbReference type="ARBA" id="ARBA00023170"/>
    </source>
</evidence>
<evidence type="ECO:0000256" key="4">
    <source>
        <dbReference type="ARBA" id="ARBA00022692"/>
    </source>
</evidence>
<sequence>MIKLRFIVSIAAVVALSVKLCFSACARAEYEVNGECCPMCAPGNHVYWDCSIDTSTTCVPCPASTYSDEPSSSSKCFSCSVCEQGKGLRVKRTCTRSADTVCEPLDGFYCIERNKESCRFTVRHSECSPGQYIIQAGTSSIDTVCADCTGDTYSDGSFSSCLPHTKCEDMGLTETNQGIYSSDTECGNPHTAVAIIALSIAVTLILSVFAVILILKKKQSQNSGNFDSIHMKEFSCLMSSSYPKKNPLKQTEGHLGFSYEVLCVPSLKKEKM</sequence>
<dbReference type="AlphaFoldDB" id="A0A671LAP6"/>
<dbReference type="InterPro" id="IPR008063">
    <property type="entry name" value="Fas_rcpt"/>
</dbReference>
<comment type="subcellular location">
    <subcellularLocation>
        <location evidence="1">Membrane</location>
        <topology evidence="1">Single-pass type I membrane protein</topology>
    </subcellularLocation>
</comment>
<keyword evidence="2" id="KW-0597">Phosphoprotein</keyword>
<dbReference type="GO" id="GO:0009897">
    <property type="term" value="C:external side of plasma membrane"/>
    <property type="evidence" value="ECO:0007669"/>
    <property type="project" value="TreeGrafter"/>
</dbReference>
<evidence type="ECO:0000259" key="15">
    <source>
        <dbReference type="PROSITE" id="PS50050"/>
    </source>
</evidence>
<feature type="chain" id="PRO_5025349319" evidence="14">
    <location>
        <begin position="29"/>
        <end position="272"/>
    </location>
</feature>
<evidence type="ECO:0000256" key="11">
    <source>
        <dbReference type="ARBA" id="ARBA00023180"/>
    </source>
</evidence>
<comment type="caution">
    <text evidence="12">Lacks conserved residue(s) required for the propagation of feature annotation.</text>
</comment>
<dbReference type="GO" id="GO:0046642">
    <property type="term" value="P:negative regulation of alpha-beta T cell proliferation"/>
    <property type="evidence" value="ECO:0007669"/>
    <property type="project" value="TreeGrafter"/>
</dbReference>
<evidence type="ECO:0000256" key="6">
    <source>
        <dbReference type="ARBA" id="ARBA00022737"/>
    </source>
</evidence>
<evidence type="ECO:0000256" key="8">
    <source>
        <dbReference type="ARBA" id="ARBA00023136"/>
    </source>
</evidence>
<accession>A0A671LAP6</accession>
<evidence type="ECO:0000256" key="2">
    <source>
        <dbReference type="ARBA" id="ARBA00022553"/>
    </source>
</evidence>
<evidence type="ECO:0000256" key="3">
    <source>
        <dbReference type="ARBA" id="ARBA00022581"/>
    </source>
</evidence>
<dbReference type="GO" id="GO:0004888">
    <property type="term" value="F:transmembrane signaling receptor activity"/>
    <property type="evidence" value="ECO:0007669"/>
    <property type="project" value="InterPro"/>
</dbReference>
<dbReference type="PANTHER" id="PTHR46838">
    <property type="entry name" value="TUMOR NECROSIS FACTOR RECEPTOR SUPERFAMILY MEMBER 14"/>
    <property type="match status" value="1"/>
</dbReference>
<dbReference type="GO" id="GO:0007165">
    <property type="term" value="P:signal transduction"/>
    <property type="evidence" value="ECO:0007669"/>
    <property type="project" value="InterPro"/>
</dbReference>
<dbReference type="FunFam" id="2.10.50.10:FF:000007">
    <property type="entry name" value="TNF receptor superfamily member 14"/>
    <property type="match status" value="1"/>
</dbReference>
<keyword evidence="17" id="KW-1185">Reference proteome</keyword>
<feature type="signal peptide" evidence="14">
    <location>
        <begin position="1"/>
        <end position="28"/>
    </location>
</feature>
<dbReference type="SMART" id="SM00208">
    <property type="entry name" value="TNFR"/>
    <property type="match status" value="4"/>
</dbReference>
<feature type="domain" description="TNFR-Cys" evidence="15">
    <location>
        <begin position="60"/>
        <end position="102"/>
    </location>
</feature>
<organism evidence="16 17">
    <name type="scientific">Sinocyclocheilus anshuiensis</name>
    <dbReference type="NCBI Taxonomy" id="1608454"/>
    <lineage>
        <taxon>Eukaryota</taxon>
        <taxon>Metazoa</taxon>
        <taxon>Chordata</taxon>
        <taxon>Craniata</taxon>
        <taxon>Vertebrata</taxon>
        <taxon>Euteleostomi</taxon>
        <taxon>Actinopterygii</taxon>
        <taxon>Neopterygii</taxon>
        <taxon>Teleostei</taxon>
        <taxon>Ostariophysi</taxon>
        <taxon>Cypriniformes</taxon>
        <taxon>Cyprinidae</taxon>
        <taxon>Cyprininae</taxon>
        <taxon>Sinocyclocheilus</taxon>
    </lineage>
</organism>
<keyword evidence="7 13" id="KW-1133">Transmembrane helix</keyword>
<keyword evidence="8 13" id="KW-0472">Membrane</keyword>
<dbReference type="GO" id="GO:0006915">
    <property type="term" value="P:apoptotic process"/>
    <property type="evidence" value="ECO:0007669"/>
    <property type="project" value="InterPro"/>
</dbReference>
<evidence type="ECO:0000313" key="17">
    <source>
        <dbReference type="Proteomes" id="UP000472260"/>
    </source>
</evidence>
<dbReference type="GO" id="GO:0050830">
    <property type="term" value="P:defense response to Gram-positive bacterium"/>
    <property type="evidence" value="ECO:0007669"/>
    <property type="project" value="TreeGrafter"/>
</dbReference>
<evidence type="ECO:0000256" key="12">
    <source>
        <dbReference type="PROSITE-ProRule" id="PRU00206"/>
    </source>
</evidence>
<evidence type="ECO:0000256" key="7">
    <source>
        <dbReference type="ARBA" id="ARBA00022989"/>
    </source>
</evidence>
<dbReference type="GO" id="GO:0006955">
    <property type="term" value="P:immune response"/>
    <property type="evidence" value="ECO:0007669"/>
    <property type="project" value="InterPro"/>
</dbReference>
<evidence type="ECO:0000313" key="16">
    <source>
        <dbReference type="Ensembl" id="ENSSANP00000016223.1"/>
    </source>
</evidence>
<evidence type="ECO:0000256" key="9">
    <source>
        <dbReference type="ARBA" id="ARBA00023157"/>
    </source>
</evidence>
<dbReference type="FunFam" id="2.10.50.10:FF:000009">
    <property type="entry name" value="Tumor necrosis factor receptor superfamily member 14"/>
    <property type="match status" value="1"/>
</dbReference>
<dbReference type="FunFam" id="2.10.50.10:FF:000088">
    <property type="entry name" value="Si:ch211-261n11.7"/>
    <property type="match status" value="1"/>
</dbReference>
<protein>
    <submittedName>
        <fullName evidence="16">Tumor necrosis factor receptor superfamily member 14-like</fullName>
    </submittedName>
</protein>
<evidence type="ECO:0000256" key="1">
    <source>
        <dbReference type="ARBA" id="ARBA00004479"/>
    </source>
</evidence>
<keyword evidence="6" id="KW-0677">Repeat</keyword>
<dbReference type="Pfam" id="PF00020">
    <property type="entry name" value="TNFR_c6"/>
    <property type="match status" value="1"/>
</dbReference>
<evidence type="ECO:0000256" key="13">
    <source>
        <dbReference type="SAM" id="Phobius"/>
    </source>
</evidence>
<dbReference type="PROSITE" id="PS50050">
    <property type="entry name" value="TNFR_NGFR_2"/>
    <property type="match status" value="1"/>
</dbReference>
<dbReference type="Gene3D" id="2.10.50.10">
    <property type="entry name" value="Tumor Necrosis Factor Receptor, subunit A, domain 2"/>
    <property type="match status" value="3"/>
</dbReference>
<dbReference type="GO" id="GO:0050829">
    <property type="term" value="P:defense response to Gram-negative bacterium"/>
    <property type="evidence" value="ECO:0007669"/>
    <property type="project" value="TreeGrafter"/>
</dbReference>
<dbReference type="Ensembl" id="ENSSANT00000017318.1">
    <property type="protein sequence ID" value="ENSSANP00000016223.1"/>
    <property type="gene ID" value="ENSSANG00000008554.1"/>
</dbReference>
<keyword evidence="9 12" id="KW-1015">Disulfide bond</keyword>
<keyword evidence="10" id="KW-0675">Receptor</keyword>
<name>A0A671LAP6_9TELE</name>
<dbReference type="InterPro" id="IPR001368">
    <property type="entry name" value="TNFR/NGFR_Cys_rich_reg"/>
</dbReference>
<proteinExistence type="predicted"/>
<dbReference type="GO" id="GO:2000406">
    <property type="term" value="P:positive regulation of T cell migration"/>
    <property type="evidence" value="ECO:0007669"/>
    <property type="project" value="TreeGrafter"/>
</dbReference>
<feature type="transmembrane region" description="Helical" evidence="13">
    <location>
        <begin position="192"/>
        <end position="215"/>
    </location>
</feature>
<gene>
    <name evidence="16" type="primary">LOC107667989</name>
</gene>
<keyword evidence="4 13" id="KW-0812">Transmembrane</keyword>